<dbReference type="GO" id="GO:0000466">
    <property type="term" value="P:maturation of 5.8S rRNA from tricistronic rRNA transcript (SSU-rRNA, 5.8S rRNA, LSU-rRNA)"/>
    <property type="evidence" value="ECO:0007669"/>
    <property type="project" value="TreeGrafter"/>
</dbReference>
<dbReference type="PANTHER" id="PTHR13500">
    <property type="entry name" value="NUCLEOLAR PRERIBOSOMAL-ASSOCIATED PROTEIN 1"/>
    <property type="match status" value="1"/>
</dbReference>
<dbReference type="Proteomes" id="UP000037136">
    <property type="component" value="Unassembled WGS sequence"/>
</dbReference>
<dbReference type="EMBL" id="LAZP02000020">
    <property type="protein sequence ID" value="PFH62706.1"/>
    <property type="molecule type" value="Genomic_DNA"/>
</dbReference>
<evidence type="ECO:0000256" key="1">
    <source>
        <dbReference type="SAM" id="MobiDB-lite"/>
    </source>
</evidence>
<name>A0A2A9PPH1_OPHUN</name>
<protein>
    <submittedName>
        <fullName evidence="4">Uncharacterized protein</fullName>
    </submittedName>
</protein>
<dbReference type="PANTHER" id="PTHR13500:SF0">
    <property type="entry name" value="NUCLEOLAR PRE-RIBOSOMAL-ASSOCIATED PROTEIN 1"/>
    <property type="match status" value="1"/>
</dbReference>
<dbReference type="GO" id="GO:0005730">
    <property type="term" value="C:nucleolus"/>
    <property type="evidence" value="ECO:0007669"/>
    <property type="project" value="TreeGrafter"/>
</dbReference>
<feature type="domain" description="URB1 central HEAT repeat" evidence="3">
    <location>
        <begin position="195"/>
        <end position="384"/>
    </location>
</feature>
<evidence type="ECO:0000259" key="2">
    <source>
        <dbReference type="Pfam" id="PF16201"/>
    </source>
</evidence>
<dbReference type="OrthoDB" id="72892at2759"/>
<feature type="domain" description="URB1 C-terminal" evidence="2">
    <location>
        <begin position="460"/>
        <end position="651"/>
    </location>
</feature>
<dbReference type="InterPro" id="IPR059018">
    <property type="entry name" value="HEAT_URB1"/>
</dbReference>
<evidence type="ECO:0000259" key="3">
    <source>
        <dbReference type="Pfam" id="PF26140"/>
    </source>
</evidence>
<proteinExistence type="predicted"/>
<keyword evidence="5" id="KW-1185">Reference proteome</keyword>
<dbReference type="InterPro" id="IPR032436">
    <property type="entry name" value="URB1_C"/>
</dbReference>
<reference evidence="4 5" key="1">
    <citation type="journal article" date="2015" name="BMC Genomics">
        <title>Gene expression during zombie ant biting behavior reflects the complexity underlying fungal parasitic behavioral manipulation.</title>
        <authorList>
            <person name="de Bekker C."/>
            <person name="Ohm R.A."/>
            <person name="Loreto R.G."/>
            <person name="Sebastian A."/>
            <person name="Albert I."/>
            <person name="Merrow M."/>
            <person name="Brachmann A."/>
            <person name="Hughes D.P."/>
        </authorList>
    </citation>
    <scope>NUCLEOTIDE SEQUENCE [LARGE SCALE GENOMIC DNA]</scope>
    <source>
        <strain evidence="4 5">SC16a</strain>
    </source>
</reference>
<feature type="region of interest" description="Disordered" evidence="1">
    <location>
        <begin position="698"/>
        <end position="724"/>
    </location>
</feature>
<dbReference type="AlphaFoldDB" id="A0A2A9PPH1"/>
<dbReference type="GO" id="GO:0000463">
    <property type="term" value="P:maturation of LSU-rRNA from tricistronic rRNA transcript (SSU-rRNA, 5.8S rRNA, LSU-rRNA)"/>
    <property type="evidence" value="ECO:0007669"/>
    <property type="project" value="TreeGrafter"/>
</dbReference>
<dbReference type="Pfam" id="PF16201">
    <property type="entry name" value="NopRA1"/>
    <property type="match status" value="1"/>
</dbReference>
<gene>
    <name evidence="4" type="ORF">XA68_12384</name>
</gene>
<sequence length="724" mass="79769">MTWVGYAAFLFDTISIPLPPSFGDPVRYADAPPPTLVLLDNILPPAVTQKVLVRCFSLKSDVTALFATKILVAALEKLATALKMHGSTQGCETAKWSEAARRLEDVFCQRVPEMKDIVQCYRGIPAENSMHKTLVSRLLLLYYRVIPRVALAANFDVSPLLSAVLQGLRQGESEPGVRKLSLIELESLVTIASYSPGMRWFSRPEGPRHESSTSAFVALLQLLCGGDGDTPFGHLREALASVAVEGQLVSETTGLIPLLAALQLTVGQIDTGDMEVVWDFLDNCIGRCVASPIKYIEMMETLLAEQTDTSPAEDSSPSLLSLALVEQLPFAANSGEKRGLQPHALFLSLYFNACYLWEGHRHLLGALHRQLCRHLSSSKAKMVALGNESDMTALKAIESDVNRGQGSSRVTDGRQHAPGELALHQDLHVSPLDEGDATVLTKWISKRVEDVIEDGWAVKLVRLLLSEHTHIRKEALTSILKLAARLKDSSHEDYSQIWLLLSELAESCRTQVESGPVPSAFAAFVMHALEVLQNPLHPLYPKLNRYLTRSPVWPPDKLPLAHDILHGEPSEDDKYYTEIGWLLAYVLDSLRTQRDLNVLHGKKWFEKLLALGCNPYLRAGLRTRLLKIVYRATCIEAGSTTLVTRFGILSWLDAQRAACDSTDEAAVCQGLMCRVWHTCHQHRVSAWSHGGAQKLVDRAARQTSTDASRPVCPDAPSHGGTASI</sequence>
<evidence type="ECO:0000313" key="4">
    <source>
        <dbReference type="EMBL" id="PFH62706.1"/>
    </source>
</evidence>
<accession>A0A2A9PPH1</accession>
<dbReference type="InterPro" id="IPR039844">
    <property type="entry name" value="URB1"/>
</dbReference>
<organism evidence="4 5">
    <name type="scientific">Ophiocordyceps unilateralis</name>
    <name type="common">Zombie-ant fungus</name>
    <name type="synonym">Torrubia unilateralis</name>
    <dbReference type="NCBI Taxonomy" id="268505"/>
    <lineage>
        <taxon>Eukaryota</taxon>
        <taxon>Fungi</taxon>
        <taxon>Dikarya</taxon>
        <taxon>Ascomycota</taxon>
        <taxon>Pezizomycotina</taxon>
        <taxon>Sordariomycetes</taxon>
        <taxon>Hypocreomycetidae</taxon>
        <taxon>Hypocreales</taxon>
        <taxon>Ophiocordycipitaceae</taxon>
        <taxon>Ophiocordyceps</taxon>
    </lineage>
</organism>
<comment type="caution">
    <text evidence="4">The sequence shown here is derived from an EMBL/GenBank/DDBJ whole genome shotgun (WGS) entry which is preliminary data.</text>
</comment>
<reference evidence="4 5" key="2">
    <citation type="journal article" date="2017" name="Sci. Rep.">
        <title>Ant-infecting Ophiocordyceps genomes reveal a high diversity of potential behavioral manipulation genes and a possible major role for enterotoxins.</title>
        <authorList>
            <person name="de Bekker C."/>
            <person name="Ohm R.A."/>
            <person name="Evans H.C."/>
            <person name="Brachmann A."/>
            <person name="Hughes D.P."/>
        </authorList>
    </citation>
    <scope>NUCLEOTIDE SEQUENCE [LARGE SCALE GENOMIC DNA]</scope>
    <source>
        <strain evidence="4 5">SC16a</strain>
    </source>
</reference>
<evidence type="ECO:0000313" key="5">
    <source>
        <dbReference type="Proteomes" id="UP000037136"/>
    </source>
</evidence>
<dbReference type="Pfam" id="PF26140">
    <property type="entry name" value="HEAT_URB1"/>
    <property type="match status" value="1"/>
</dbReference>
<dbReference type="STRING" id="268505.A0A2A9PPH1"/>